<dbReference type="Pfam" id="PF01336">
    <property type="entry name" value="tRNA_anti-codon"/>
    <property type="match status" value="1"/>
</dbReference>
<organism evidence="9 10">
    <name type="scientific">Leptospira kirschneri str. H1</name>
    <dbReference type="NCBI Taxonomy" id="1049966"/>
    <lineage>
        <taxon>Bacteria</taxon>
        <taxon>Pseudomonadati</taxon>
        <taxon>Spirochaetota</taxon>
        <taxon>Spirochaetia</taxon>
        <taxon>Leptospirales</taxon>
        <taxon>Leptospiraceae</taxon>
        <taxon>Leptospira</taxon>
    </lineage>
</organism>
<keyword evidence="7" id="KW-0963">Cytoplasm</keyword>
<dbReference type="GO" id="GO:0004816">
    <property type="term" value="F:asparagine-tRNA ligase activity"/>
    <property type="evidence" value="ECO:0007669"/>
    <property type="project" value="UniProtKB-UniRule"/>
</dbReference>
<dbReference type="GO" id="GO:0006421">
    <property type="term" value="P:asparaginyl-tRNA aminoacylation"/>
    <property type="evidence" value="ECO:0007669"/>
    <property type="project" value="UniProtKB-UniRule"/>
</dbReference>
<dbReference type="CDD" id="cd04323">
    <property type="entry name" value="AsnRS_cyto_like_N"/>
    <property type="match status" value="1"/>
</dbReference>
<dbReference type="CDD" id="cd00776">
    <property type="entry name" value="AsxRS_core"/>
    <property type="match status" value="1"/>
</dbReference>
<comment type="caution">
    <text evidence="9">The sequence shown here is derived from an EMBL/GenBank/DDBJ whole genome shotgun (WGS) entry which is preliminary data.</text>
</comment>
<protein>
    <recommendedName>
        <fullName evidence="7">Asparagine--tRNA ligase</fullName>
        <ecNumber evidence="7">6.1.1.22</ecNumber>
    </recommendedName>
    <alternativeName>
        <fullName evidence="7">Asparaginyl-tRNA synthetase</fullName>
        <shortName evidence="7">AsnRS</shortName>
    </alternativeName>
</protein>
<dbReference type="InterPro" id="IPR045864">
    <property type="entry name" value="aa-tRNA-synth_II/BPL/LPL"/>
</dbReference>
<dbReference type="NCBIfam" id="NF003037">
    <property type="entry name" value="PRK03932.1"/>
    <property type="match status" value="1"/>
</dbReference>
<keyword evidence="3 7" id="KW-0547">Nucleotide-binding</keyword>
<dbReference type="AlphaFoldDB" id="A0A0E2B645"/>
<dbReference type="Proteomes" id="UP000006253">
    <property type="component" value="Unassembled WGS sequence"/>
</dbReference>
<dbReference type="InterPro" id="IPR002312">
    <property type="entry name" value="Asp/Asn-tRNA-synth_IIb"/>
</dbReference>
<evidence type="ECO:0000256" key="5">
    <source>
        <dbReference type="ARBA" id="ARBA00022917"/>
    </source>
</evidence>
<dbReference type="RefSeq" id="WP_000005289.1">
    <property type="nucleotide sequence ID" value="NZ_AHMY02000029.1"/>
</dbReference>
<evidence type="ECO:0000256" key="2">
    <source>
        <dbReference type="ARBA" id="ARBA00022598"/>
    </source>
</evidence>
<evidence type="ECO:0000256" key="6">
    <source>
        <dbReference type="ARBA" id="ARBA00023146"/>
    </source>
</evidence>
<comment type="similarity">
    <text evidence="1 7">Belongs to the class-II aminoacyl-tRNA synthetase family.</text>
</comment>
<evidence type="ECO:0000256" key="3">
    <source>
        <dbReference type="ARBA" id="ARBA00022741"/>
    </source>
</evidence>
<evidence type="ECO:0000256" key="1">
    <source>
        <dbReference type="ARBA" id="ARBA00008226"/>
    </source>
</evidence>
<evidence type="ECO:0000313" key="10">
    <source>
        <dbReference type="Proteomes" id="UP000006253"/>
    </source>
</evidence>
<dbReference type="InterPro" id="IPR004364">
    <property type="entry name" value="Aa-tRNA-synt_II"/>
</dbReference>
<dbReference type="SUPFAM" id="SSF50249">
    <property type="entry name" value="Nucleic acid-binding proteins"/>
    <property type="match status" value="1"/>
</dbReference>
<accession>A0A0E2B645</accession>
<dbReference type="PANTHER" id="PTHR22594">
    <property type="entry name" value="ASPARTYL/LYSYL-TRNA SYNTHETASE"/>
    <property type="match status" value="1"/>
</dbReference>
<comment type="subcellular location">
    <subcellularLocation>
        <location evidence="7">Cytoplasm</location>
    </subcellularLocation>
</comment>
<dbReference type="EMBL" id="AHMY02000029">
    <property type="protein sequence ID" value="EKO16300.1"/>
    <property type="molecule type" value="Genomic_DNA"/>
</dbReference>
<proteinExistence type="inferred from homology"/>
<dbReference type="PANTHER" id="PTHR22594:SF34">
    <property type="entry name" value="ASPARAGINE--TRNA LIGASE, MITOCHONDRIAL-RELATED"/>
    <property type="match status" value="1"/>
</dbReference>
<dbReference type="HAMAP" id="MF_00534">
    <property type="entry name" value="Asn_tRNA_synth"/>
    <property type="match status" value="1"/>
</dbReference>
<name>A0A0E2B645_9LEPT</name>
<keyword evidence="5 7" id="KW-0648">Protein biosynthesis</keyword>
<keyword evidence="6 7" id="KW-0030">Aminoacyl-tRNA synthetase</keyword>
<keyword evidence="2 7" id="KW-0436">Ligase</keyword>
<evidence type="ECO:0000256" key="4">
    <source>
        <dbReference type="ARBA" id="ARBA00022840"/>
    </source>
</evidence>
<dbReference type="Pfam" id="PF00152">
    <property type="entry name" value="tRNA-synt_2"/>
    <property type="match status" value="1"/>
</dbReference>
<dbReference type="NCBIfam" id="TIGR00457">
    <property type="entry name" value="asnS"/>
    <property type="match status" value="1"/>
</dbReference>
<evidence type="ECO:0000256" key="7">
    <source>
        <dbReference type="HAMAP-Rule" id="MF_00534"/>
    </source>
</evidence>
<dbReference type="PRINTS" id="PR01042">
    <property type="entry name" value="TRNASYNTHASP"/>
</dbReference>
<keyword evidence="4 7" id="KW-0067">ATP-binding</keyword>
<dbReference type="GO" id="GO:0005737">
    <property type="term" value="C:cytoplasm"/>
    <property type="evidence" value="ECO:0007669"/>
    <property type="project" value="UniProtKB-SubCell"/>
</dbReference>
<comment type="catalytic activity">
    <reaction evidence="7">
        <text>tRNA(Asn) + L-asparagine + ATP = L-asparaginyl-tRNA(Asn) + AMP + diphosphate + H(+)</text>
        <dbReference type="Rhea" id="RHEA:11180"/>
        <dbReference type="Rhea" id="RHEA-COMP:9659"/>
        <dbReference type="Rhea" id="RHEA-COMP:9674"/>
        <dbReference type="ChEBI" id="CHEBI:15378"/>
        <dbReference type="ChEBI" id="CHEBI:30616"/>
        <dbReference type="ChEBI" id="CHEBI:33019"/>
        <dbReference type="ChEBI" id="CHEBI:58048"/>
        <dbReference type="ChEBI" id="CHEBI:78442"/>
        <dbReference type="ChEBI" id="CHEBI:78515"/>
        <dbReference type="ChEBI" id="CHEBI:456215"/>
        <dbReference type="EC" id="6.1.1.22"/>
    </reaction>
</comment>
<reference evidence="9 10" key="1">
    <citation type="submission" date="2012-10" db="EMBL/GenBank/DDBJ databases">
        <authorList>
            <person name="Harkins D.M."/>
            <person name="Durkin A.S."/>
            <person name="Brinkac L.M."/>
            <person name="Selengut J.D."/>
            <person name="Sanka R."/>
            <person name="DePew J."/>
            <person name="Purushe J."/>
            <person name="Peacock S.J."/>
            <person name="Thaipadungpanit J."/>
            <person name="Wuthiekanun V.W."/>
            <person name="Day N.P."/>
            <person name="Vinetz J.M."/>
            <person name="Sutton G.G."/>
            <person name="Nelson W.C."/>
            <person name="Fouts D.E."/>
        </authorList>
    </citation>
    <scope>NUCLEOTIDE SEQUENCE [LARGE SCALE GENOMIC DNA]</scope>
    <source>
        <strain evidence="9 10">H1</strain>
    </source>
</reference>
<dbReference type="SUPFAM" id="SSF55681">
    <property type="entry name" value="Class II aaRS and biotin synthetases"/>
    <property type="match status" value="1"/>
</dbReference>
<gene>
    <name evidence="7 9" type="primary">asnS</name>
    <name evidence="9" type="ORF">LEP1GSC081_1914</name>
</gene>
<feature type="domain" description="Aminoacyl-transfer RNA synthetases class-II family profile" evidence="8">
    <location>
        <begin position="134"/>
        <end position="435"/>
    </location>
</feature>
<dbReference type="InterPro" id="IPR006195">
    <property type="entry name" value="aa-tRNA-synth_II"/>
</dbReference>
<evidence type="ECO:0000313" key="9">
    <source>
        <dbReference type="EMBL" id="EKO16300.1"/>
    </source>
</evidence>
<dbReference type="Gene3D" id="2.40.50.140">
    <property type="entry name" value="Nucleic acid-binding proteins"/>
    <property type="match status" value="1"/>
</dbReference>
<dbReference type="InterPro" id="IPR004365">
    <property type="entry name" value="NA-bd_OB_tRNA"/>
</dbReference>
<dbReference type="InterPro" id="IPR004522">
    <property type="entry name" value="Asn-tRNA-ligase"/>
</dbReference>
<dbReference type="GO" id="GO:0005524">
    <property type="term" value="F:ATP binding"/>
    <property type="evidence" value="ECO:0007669"/>
    <property type="project" value="UniProtKB-UniRule"/>
</dbReference>
<evidence type="ECO:0000259" key="8">
    <source>
        <dbReference type="PROSITE" id="PS50862"/>
    </source>
</evidence>
<sequence>MSETPIVSNHDLGKYVDQKVVIQGWVHGIRGSNARQFLSLRNSGKILQVLAEKEILGEEVFQTVKHLRQETSVTVIGNLVKNEKSPIGFELVMESIQIVGESENYPITPKEHGIDFLISQRHLWLRSSKQLAILRVRDKLSFAIRKYFHERDFLLIDTPILTGSVGESAGTLFSTEYFDLGNAYLAQTGQLYLETAIFAHNKVFCYGPTFRAEKSKTRRHLTEFWMVEAEVAFATHAENLKLQEDFVKTVIKETVQNSFQDLKVLERDPAPLLAYLEKDFPVIDYTKALEILQSKGEDIVWGDDINSEREQLLTVEFGGPVFIQKYPREAKAFYMKVNPEDPRTVLNADLIAPDGVGEIIGGSEREENYENIVQRLKEEKLPVESYDWYLDLRKYGSVPHSGFGLGSERLIAWICGLAHVRECIPFPRMMERLYP</sequence>
<comment type="subunit">
    <text evidence="7">Homodimer.</text>
</comment>
<dbReference type="InterPro" id="IPR012340">
    <property type="entry name" value="NA-bd_OB-fold"/>
</dbReference>
<dbReference type="EC" id="6.1.1.22" evidence="7"/>
<dbReference type="GO" id="GO:0003676">
    <property type="term" value="F:nucleic acid binding"/>
    <property type="evidence" value="ECO:0007669"/>
    <property type="project" value="InterPro"/>
</dbReference>
<dbReference type="PROSITE" id="PS50862">
    <property type="entry name" value="AA_TRNA_LIGASE_II"/>
    <property type="match status" value="1"/>
</dbReference>
<dbReference type="Gene3D" id="3.30.930.10">
    <property type="entry name" value="Bira Bifunctional Protein, Domain 2"/>
    <property type="match status" value="1"/>
</dbReference>